<keyword evidence="2" id="KW-1185">Reference proteome</keyword>
<gene>
    <name evidence="1" type="ORF">IEQ34_019734</name>
</gene>
<accession>A0AAV7G9F3</accession>
<dbReference type="Proteomes" id="UP000775213">
    <property type="component" value="Unassembled WGS sequence"/>
</dbReference>
<evidence type="ECO:0000313" key="1">
    <source>
        <dbReference type="EMBL" id="KAH0452435.1"/>
    </source>
</evidence>
<dbReference type="AlphaFoldDB" id="A0AAV7G9F3"/>
<comment type="caution">
    <text evidence="1">The sequence shown here is derived from an EMBL/GenBank/DDBJ whole genome shotgun (WGS) entry which is preliminary data.</text>
</comment>
<sequence length="98" mass="11890">MIWHIHNENFILDSTRIFMKAFHLLLFHGSDLSMCLTKIFVVSNLSKSNEILNLNFQIKIYIFKKYFKEELKRPNSYRSYLIFFVINIKIKMILKINK</sequence>
<reference evidence="1 2" key="1">
    <citation type="journal article" date="2021" name="Hortic Res">
        <title>Chromosome-scale assembly of the Dendrobium chrysotoxum genome enhances the understanding of orchid evolution.</title>
        <authorList>
            <person name="Zhang Y."/>
            <person name="Zhang G.Q."/>
            <person name="Zhang D."/>
            <person name="Liu X.D."/>
            <person name="Xu X.Y."/>
            <person name="Sun W.H."/>
            <person name="Yu X."/>
            <person name="Zhu X."/>
            <person name="Wang Z.W."/>
            <person name="Zhao X."/>
            <person name="Zhong W.Y."/>
            <person name="Chen H."/>
            <person name="Yin W.L."/>
            <person name="Huang T."/>
            <person name="Niu S.C."/>
            <person name="Liu Z.J."/>
        </authorList>
    </citation>
    <scope>NUCLEOTIDE SEQUENCE [LARGE SCALE GENOMIC DNA]</scope>
    <source>
        <strain evidence="1">Lindl</strain>
    </source>
</reference>
<dbReference type="EMBL" id="JAGFBR010000017">
    <property type="protein sequence ID" value="KAH0452435.1"/>
    <property type="molecule type" value="Genomic_DNA"/>
</dbReference>
<name>A0AAV7G9F3_DENCH</name>
<organism evidence="1 2">
    <name type="scientific">Dendrobium chrysotoxum</name>
    <name type="common">Orchid</name>
    <dbReference type="NCBI Taxonomy" id="161865"/>
    <lineage>
        <taxon>Eukaryota</taxon>
        <taxon>Viridiplantae</taxon>
        <taxon>Streptophyta</taxon>
        <taxon>Embryophyta</taxon>
        <taxon>Tracheophyta</taxon>
        <taxon>Spermatophyta</taxon>
        <taxon>Magnoliopsida</taxon>
        <taxon>Liliopsida</taxon>
        <taxon>Asparagales</taxon>
        <taxon>Orchidaceae</taxon>
        <taxon>Epidendroideae</taxon>
        <taxon>Malaxideae</taxon>
        <taxon>Dendrobiinae</taxon>
        <taxon>Dendrobium</taxon>
    </lineage>
</organism>
<protein>
    <submittedName>
        <fullName evidence="1">Uncharacterized protein</fullName>
    </submittedName>
</protein>
<proteinExistence type="predicted"/>
<evidence type="ECO:0000313" key="2">
    <source>
        <dbReference type="Proteomes" id="UP000775213"/>
    </source>
</evidence>